<gene>
    <name evidence="1" type="ORF">EFE23_19960</name>
</gene>
<dbReference type="RefSeq" id="WP_123242484.1">
    <property type="nucleotide sequence ID" value="NZ_JAAHBY010000063.1"/>
</dbReference>
<evidence type="ECO:0008006" key="3">
    <source>
        <dbReference type="Google" id="ProtNLM"/>
    </source>
</evidence>
<proteinExistence type="predicted"/>
<reference evidence="1 2" key="1">
    <citation type="submission" date="2018-11" db="EMBL/GenBank/DDBJ databases">
        <title>Micromonospora sp. PPF5-17, a new actinomycetes isolated from a hot spring soil.</title>
        <authorList>
            <person name="Thawai C."/>
        </authorList>
    </citation>
    <scope>NUCLEOTIDE SEQUENCE [LARGE SCALE GENOMIC DNA]</scope>
    <source>
        <strain evidence="1 2">PPF5-17</strain>
    </source>
</reference>
<keyword evidence="2" id="KW-1185">Reference proteome</keyword>
<dbReference type="EMBL" id="RJLN01000063">
    <property type="protein sequence ID" value="RNL95818.1"/>
    <property type="molecule type" value="Genomic_DNA"/>
</dbReference>
<accession>A0ABX9WCL1</accession>
<protein>
    <recommendedName>
        <fullName evidence="3">Nucleotide-binding universal stress protein, UspA family</fullName>
    </recommendedName>
</protein>
<sequence length="173" mass="18521">MNHTIVGLDLDHGTVEVAEHWLHELVHRLGHPAGLIACTHLVHEPHPHVAVSLSATDPRQLADLPAGDAQATPGARRAAAEHRSRTAGRAIHYPGQEQLTGTLTVADVIRHSAIEQVVILGGAPATPGTVLHTLDYVRPQWREGRLTLVTRPAPGGSLAPFELQRSTPCCADH</sequence>
<evidence type="ECO:0000313" key="2">
    <source>
        <dbReference type="Proteomes" id="UP000280698"/>
    </source>
</evidence>
<organism evidence="1 2">
    <name type="scientific">Micromonospora solifontis</name>
    <dbReference type="NCBI Taxonomy" id="2487138"/>
    <lineage>
        <taxon>Bacteria</taxon>
        <taxon>Bacillati</taxon>
        <taxon>Actinomycetota</taxon>
        <taxon>Actinomycetes</taxon>
        <taxon>Micromonosporales</taxon>
        <taxon>Micromonosporaceae</taxon>
        <taxon>Micromonospora</taxon>
    </lineage>
</organism>
<comment type="caution">
    <text evidence="1">The sequence shown here is derived from an EMBL/GenBank/DDBJ whole genome shotgun (WGS) entry which is preliminary data.</text>
</comment>
<evidence type="ECO:0000313" key="1">
    <source>
        <dbReference type="EMBL" id="RNL95818.1"/>
    </source>
</evidence>
<name>A0ABX9WCL1_9ACTN</name>
<dbReference type="Proteomes" id="UP000280698">
    <property type="component" value="Unassembled WGS sequence"/>
</dbReference>